<feature type="coiled-coil region" evidence="1">
    <location>
        <begin position="265"/>
        <end position="292"/>
    </location>
</feature>
<keyword evidence="1" id="KW-0175">Coiled coil</keyword>
<dbReference type="InterPro" id="IPR006597">
    <property type="entry name" value="Sel1-like"/>
</dbReference>
<dbReference type="InterPro" id="IPR011990">
    <property type="entry name" value="TPR-like_helical_dom_sf"/>
</dbReference>
<sequence>MGSKQSKTIDKKSSFHEMLERTLLDDKQAIGQLFGFLRKKSNQDLYPFTFNFYLEKAIATKNSFAQNTVGYMYYRGKGVQKDLKNSLKWLQLSVSQGNSYGQCNMGTIYEEGEAVEKNLIAAHKWYKISAENNNAWGQCWLAYSYCDGFVEKNLPEAINLFKKAASQNNNNGYYGYACLCLFSGVTEDTPGMAMKYLNIAAESGFCSALETLAVMYELGNRVPKDSMKAYKFYKLLAKDYDDKYISKVEELMRKSSIAAVVLKENFELNKINEKQKDDIEKLTQQVDHLMYRPQGPKFKELEQDYYKLADKSVLISKN</sequence>
<evidence type="ECO:0008006" key="3">
    <source>
        <dbReference type="Google" id="ProtNLM"/>
    </source>
</evidence>
<dbReference type="SUPFAM" id="SSF81901">
    <property type="entry name" value="HCP-like"/>
    <property type="match status" value="1"/>
</dbReference>
<dbReference type="InterPro" id="IPR050767">
    <property type="entry name" value="Sel1_AlgK"/>
</dbReference>
<reference evidence="2" key="1">
    <citation type="submission" date="2018-10" db="EMBL/GenBank/DDBJ databases">
        <title>Hidden diversity of soil giant viruses.</title>
        <authorList>
            <person name="Schulz F."/>
            <person name="Alteio L."/>
            <person name="Goudeau D."/>
            <person name="Ryan E.M."/>
            <person name="Malmstrom R.R."/>
            <person name="Blanchard J."/>
            <person name="Woyke T."/>
        </authorList>
    </citation>
    <scope>NUCLEOTIDE SEQUENCE</scope>
    <source>
        <strain evidence="2">HAV1</strain>
    </source>
</reference>
<dbReference type="PANTHER" id="PTHR11102">
    <property type="entry name" value="SEL-1-LIKE PROTEIN"/>
    <property type="match status" value="1"/>
</dbReference>
<accession>A0A3G5A4I4</accession>
<dbReference type="Gene3D" id="1.25.40.10">
    <property type="entry name" value="Tetratricopeptide repeat domain"/>
    <property type="match status" value="2"/>
</dbReference>
<name>A0A3G5A4I4_9VIRU</name>
<protein>
    <recommendedName>
        <fullName evidence="3">Sel1 repeat family protein</fullName>
    </recommendedName>
</protein>
<gene>
    <name evidence="2" type="ORF">Harvfovirus5_37</name>
</gene>
<proteinExistence type="predicted"/>
<evidence type="ECO:0000256" key="1">
    <source>
        <dbReference type="SAM" id="Coils"/>
    </source>
</evidence>
<dbReference type="PANTHER" id="PTHR11102:SF160">
    <property type="entry name" value="ERAD-ASSOCIATED E3 UBIQUITIN-PROTEIN LIGASE COMPONENT HRD3"/>
    <property type="match status" value="1"/>
</dbReference>
<organism evidence="2">
    <name type="scientific">Harvfovirus sp</name>
    <dbReference type="NCBI Taxonomy" id="2487768"/>
    <lineage>
        <taxon>Viruses</taxon>
        <taxon>Varidnaviria</taxon>
        <taxon>Bamfordvirae</taxon>
        <taxon>Nucleocytoviricota</taxon>
        <taxon>Megaviricetes</taxon>
        <taxon>Imitervirales</taxon>
        <taxon>Mimiviridae</taxon>
        <taxon>Klosneuvirinae</taxon>
    </lineage>
</organism>
<dbReference type="SMART" id="SM00671">
    <property type="entry name" value="SEL1"/>
    <property type="match status" value="5"/>
</dbReference>
<dbReference type="EMBL" id="MK072247">
    <property type="protein sequence ID" value="AYV80733.1"/>
    <property type="molecule type" value="Genomic_DNA"/>
</dbReference>
<dbReference type="Pfam" id="PF08238">
    <property type="entry name" value="Sel1"/>
    <property type="match status" value="5"/>
</dbReference>
<evidence type="ECO:0000313" key="2">
    <source>
        <dbReference type="EMBL" id="AYV80733.1"/>
    </source>
</evidence>